<name>A0A4T0E8I8_AURPU</name>
<proteinExistence type="predicted"/>
<dbReference type="InterPro" id="IPR031342">
    <property type="entry name" value="Mug163-like"/>
</dbReference>
<evidence type="ECO:0000313" key="2">
    <source>
        <dbReference type="EMBL" id="TIA70258.1"/>
    </source>
</evidence>
<organism evidence="2 3">
    <name type="scientific">Aureobasidium pullulans</name>
    <name type="common">Black yeast</name>
    <name type="synonym">Pullularia pullulans</name>
    <dbReference type="NCBI Taxonomy" id="5580"/>
    <lineage>
        <taxon>Eukaryota</taxon>
        <taxon>Fungi</taxon>
        <taxon>Dikarya</taxon>
        <taxon>Ascomycota</taxon>
        <taxon>Pezizomycotina</taxon>
        <taxon>Dothideomycetes</taxon>
        <taxon>Dothideomycetidae</taxon>
        <taxon>Dothideales</taxon>
        <taxon>Saccotheciaceae</taxon>
        <taxon>Aureobasidium</taxon>
    </lineage>
</organism>
<dbReference type="GO" id="GO:0008270">
    <property type="term" value="F:zinc ion binding"/>
    <property type="evidence" value="ECO:0007669"/>
    <property type="project" value="InterPro"/>
</dbReference>
<dbReference type="SUPFAM" id="SSF51726">
    <property type="entry name" value="UROD/MetE-like"/>
    <property type="match status" value="1"/>
</dbReference>
<dbReference type="CDD" id="cd05251">
    <property type="entry name" value="NmrA_like_SDR_a"/>
    <property type="match status" value="1"/>
</dbReference>
<dbReference type="PANTHER" id="PTHR43844:SF2">
    <property type="entry name" value="SYNTHASE, VITAMIN-B12 INDEPENDENT, PUTATIVE (AFU_ORTHOLOGUE AFUA_3G12060)-RELATED"/>
    <property type="match status" value="1"/>
</dbReference>
<dbReference type="Gene3D" id="3.20.20.210">
    <property type="match status" value="1"/>
</dbReference>
<gene>
    <name evidence="2" type="ORF">D6C83_01232</name>
</gene>
<dbReference type="AlphaFoldDB" id="A0A4T0E8I8"/>
<dbReference type="CDD" id="cd03311">
    <property type="entry name" value="CIMS_C_terminal_like"/>
    <property type="match status" value="1"/>
</dbReference>
<sequence>MSAPRNPPFRAEHLGSLKRPDNLLAARRDVHEHKAASDSLPSIEDQAIKDIVKIQQDCGFHAISDGEYRRHMFWGTFFPSLKGFTEIQGPDANIFRPYVPDIAAFLEEDHVPGETVICTGKIEHTGKSSYIEQFEYLKSIVPKEQWGNIKLTLAAPNWYHLRYKTGKAYPKEVYANDQEYFHDIAKAYQTELQILYDAGLRNAQVDDPNLAYFCSEAMLDGWKADKTNTQTADELFDTYISFYNSCFQRPSDMHLGIHLCRGNFVNSRHFSEGGYDRIATKLFQNLNVSTYYLEYDTPRAGGFEPLKNLPKDKFVVLGVVTSKFPELEDKKEMVDRVYKAAEYVAQGSGESKEQALQRVGNNLHHIKMSKLITVFGATGNQGGSVIKHILADHQLSSEFKVRGITRDVNKPAAKALAEQGVELVTADLNDKSSVAKAIKGSHTVFLVTNYWETANPDTERNQGINVASAAKDEQISHLIFSSLINVTETTNGKLPHVPHFDSKSDVEKYIRGTGVPCTFILPGYFMSNFSQMFNRGEDGVYNFALPISENAEFPLFDVAEDTGKFTNAILKNAGKLNGKQVLAATAYYTPKQIVADFEQASGNKMRYIQISGEQFKSYLPEFMAEEMLENHVLLDVEVMRRVKIAEDNTSQAGEKAVLRIEASFLEVAHVEGSRRYMTVWPMRPSLATRLVRTPIRNAAAATVTPAAAALRQLDTYPVPVNPTPSKTFLGDVWFSSSAPYALPDSGPEGDHKPPDERTLKLGKTVRILHERLPTLLASPLPQEILSPQISLHLFPSTHPHLPTVTGRIAYLAALWTAPVAWGRVPVVGNVKLTVISERMIKHGGNNMSSTFRDEKLIVKWKTCGKARKKNSAGIYRGIGANEQVERITDVLGGKARDDEEFCGLFIFEFDEEGRIVKHTIEHAEQGSGSERTNRVVSVTDWLLGKVNGHREEHVPSLAWCKNSQIRRAFQGRRKRD</sequence>
<evidence type="ECO:0000259" key="1">
    <source>
        <dbReference type="Pfam" id="PF05368"/>
    </source>
</evidence>
<dbReference type="Pfam" id="PF05368">
    <property type="entry name" value="NmrA"/>
    <property type="match status" value="1"/>
</dbReference>
<feature type="domain" description="NmrA-like" evidence="1">
    <location>
        <begin position="368"/>
        <end position="634"/>
    </location>
</feature>
<dbReference type="InterPro" id="IPR038071">
    <property type="entry name" value="UROD/MetE-like_sf"/>
</dbReference>
<accession>A0A4T0E8I8</accession>
<dbReference type="InterPro" id="IPR036291">
    <property type="entry name" value="NAD(P)-bd_dom_sf"/>
</dbReference>
<reference evidence="2 3" key="1">
    <citation type="submission" date="2018-10" db="EMBL/GenBank/DDBJ databases">
        <title>Fifty Aureobasidium pullulans genomes reveal a recombining polyextremotolerant generalist.</title>
        <authorList>
            <person name="Gostincar C."/>
            <person name="Turk M."/>
            <person name="Zajc J."/>
            <person name="Gunde-Cimerman N."/>
        </authorList>
    </citation>
    <scope>NUCLEOTIDE SEQUENCE [LARGE SCALE GENOMIC DNA]</scope>
    <source>
        <strain evidence="2 3">EXF-3380</strain>
    </source>
</reference>
<dbReference type="Gene3D" id="3.90.25.10">
    <property type="entry name" value="UDP-galactose 4-epimerase, domain 1"/>
    <property type="match status" value="1"/>
</dbReference>
<dbReference type="Proteomes" id="UP000304947">
    <property type="component" value="Unassembled WGS sequence"/>
</dbReference>
<dbReference type="EMBL" id="QZBU01000209">
    <property type="protein sequence ID" value="TIA70258.1"/>
    <property type="molecule type" value="Genomic_DNA"/>
</dbReference>
<dbReference type="GO" id="GO:0009086">
    <property type="term" value="P:methionine biosynthetic process"/>
    <property type="evidence" value="ECO:0007669"/>
    <property type="project" value="InterPro"/>
</dbReference>
<dbReference type="InterPro" id="IPR008030">
    <property type="entry name" value="NmrA-like"/>
</dbReference>
<dbReference type="InterPro" id="IPR002629">
    <property type="entry name" value="Met_Synth_C/arc"/>
</dbReference>
<protein>
    <submittedName>
        <fullName evidence="2">Methionine synthase</fullName>
    </submittedName>
</protein>
<dbReference type="Gene3D" id="3.40.50.720">
    <property type="entry name" value="NAD(P)-binding Rossmann-like Domain"/>
    <property type="match status" value="1"/>
</dbReference>
<dbReference type="PANTHER" id="PTHR43844">
    <property type="entry name" value="METHIONINE SYNTHASE"/>
    <property type="match status" value="1"/>
</dbReference>
<evidence type="ECO:0000313" key="3">
    <source>
        <dbReference type="Proteomes" id="UP000304947"/>
    </source>
</evidence>
<comment type="caution">
    <text evidence="2">The sequence shown here is derived from an EMBL/GenBank/DDBJ whole genome shotgun (WGS) entry which is preliminary data.</text>
</comment>
<dbReference type="GO" id="GO:0003871">
    <property type="term" value="F:5-methyltetrahydropteroyltriglutamate-homocysteine S-methyltransferase activity"/>
    <property type="evidence" value="ECO:0007669"/>
    <property type="project" value="InterPro"/>
</dbReference>
<dbReference type="Pfam" id="PF17119">
    <property type="entry name" value="MMU163"/>
    <property type="match status" value="2"/>
</dbReference>
<dbReference type="SUPFAM" id="SSF51735">
    <property type="entry name" value="NAD(P)-binding Rossmann-fold domains"/>
    <property type="match status" value="1"/>
</dbReference>